<evidence type="ECO:0000259" key="6">
    <source>
        <dbReference type="PROSITE" id="PS50110"/>
    </source>
</evidence>
<evidence type="ECO:0000256" key="4">
    <source>
        <dbReference type="PROSITE-ProRule" id="PRU00169"/>
    </source>
</evidence>
<evidence type="ECO:0000256" key="2">
    <source>
        <dbReference type="ARBA" id="ARBA00023125"/>
    </source>
</evidence>
<dbReference type="Gene3D" id="1.10.10.60">
    <property type="entry name" value="Homeodomain-like"/>
    <property type="match status" value="2"/>
</dbReference>
<keyword evidence="2" id="KW-0238">DNA-binding</keyword>
<keyword evidence="3" id="KW-0804">Transcription</keyword>
<dbReference type="GO" id="GO:0003700">
    <property type="term" value="F:DNA-binding transcription factor activity"/>
    <property type="evidence" value="ECO:0007669"/>
    <property type="project" value="InterPro"/>
</dbReference>
<dbReference type="SUPFAM" id="SSF46689">
    <property type="entry name" value="Homeodomain-like"/>
    <property type="match status" value="2"/>
</dbReference>
<keyword evidence="4" id="KW-0597">Phosphoprotein</keyword>
<dbReference type="PANTHER" id="PTHR43280">
    <property type="entry name" value="ARAC-FAMILY TRANSCRIPTIONAL REGULATOR"/>
    <property type="match status" value="1"/>
</dbReference>
<keyword evidence="1" id="KW-0805">Transcription regulation</keyword>
<dbReference type="InterPro" id="IPR018062">
    <property type="entry name" value="HTH_AraC-typ_CS"/>
</dbReference>
<keyword evidence="8" id="KW-1185">Reference proteome</keyword>
<proteinExistence type="predicted"/>
<dbReference type="InterPro" id="IPR009057">
    <property type="entry name" value="Homeodomain-like_sf"/>
</dbReference>
<protein>
    <submittedName>
        <fullName evidence="7">Two component transcriptional regulator, AraC family</fullName>
    </submittedName>
</protein>
<dbReference type="Proteomes" id="UP000006695">
    <property type="component" value="Chromosome"/>
</dbReference>
<dbReference type="SMART" id="SM00448">
    <property type="entry name" value="REC"/>
    <property type="match status" value="1"/>
</dbReference>
<feature type="modified residue" description="4-aspartylphosphate" evidence="4">
    <location>
        <position position="57"/>
    </location>
</feature>
<evidence type="ECO:0000256" key="1">
    <source>
        <dbReference type="ARBA" id="ARBA00023015"/>
    </source>
</evidence>
<dbReference type="AlphaFoldDB" id="A5G651"/>
<dbReference type="STRING" id="351605.Gura_3104"/>
<dbReference type="PROSITE" id="PS01124">
    <property type="entry name" value="HTH_ARAC_FAMILY_2"/>
    <property type="match status" value="1"/>
</dbReference>
<dbReference type="OrthoDB" id="5337216at2"/>
<dbReference type="KEGG" id="gur:Gura_3104"/>
<feature type="domain" description="HTH araC/xylS-type" evidence="5">
    <location>
        <begin position="161"/>
        <end position="258"/>
    </location>
</feature>
<dbReference type="PRINTS" id="PR00032">
    <property type="entry name" value="HTHARAC"/>
</dbReference>
<organism evidence="7 8">
    <name type="scientific">Geotalea uraniireducens (strain Rf4)</name>
    <name type="common">Geobacter uraniireducens</name>
    <dbReference type="NCBI Taxonomy" id="351605"/>
    <lineage>
        <taxon>Bacteria</taxon>
        <taxon>Pseudomonadati</taxon>
        <taxon>Thermodesulfobacteriota</taxon>
        <taxon>Desulfuromonadia</taxon>
        <taxon>Geobacterales</taxon>
        <taxon>Geobacteraceae</taxon>
        <taxon>Geotalea</taxon>
    </lineage>
</organism>
<dbReference type="PANTHER" id="PTHR43280:SF28">
    <property type="entry name" value="HTH-TYPE TRANSCRIPTIONAL ACTIVATOR RHAS"/>
    <property type="match status" value="1"/>
</dbReference>
<sequence>MEINIKHKLLLVDDDNEFANCFMAIMGHDFEVEVVDCGIDAVEAIKHLGDIDLVVLDDKLPDISGLDVLRQIKALKPHVSVILTTSCGSEELAVQSFRNGAGDYVNKPIDFTELRRIILALVPGRNTAAAEKNNGIAYHNCRIKKEIDDIEANNRYSNKMQKALNFIDDHYRTKIRLGTVADHAGMSMYHFSKIFKKIMGITYQDHLNNIRIETAMVLLKTNYSITDVAFEVGYEDITHFGKTFKKIVGYPPSKYRKNVKNGLRLS</sequence>
<dbReference type="CDD" id="cd00156">
    <property type="entry name" value="REC"/>
    <property type="match status" value="1"/>
</dbReference>
<accession>A5G651</accession>
<dbReference type="RefSeq" id="WP_011939935.1">
    <property type="nucleotide sequence ID" value="NC_009483.1"/>
</dbReference>
<reference evidence="7 8" key="1">
    <citation type="submission" date="2007-05" db="EMBL/GenBank/DDBJ databases">
        <title>Complete sequence of Geobacter uraniireducens Rf4.</title>
        <authorList>
            <consortium name="US DOE Joint Genome Institute"/>
            <person name="Copeland A."/>
            <person name="Lucas S."/>
            <person name="Lapidus A."/>
            <person name="Barry K."/>
            <person name="Detter J.C."/>
            <person name="Glavina del Rio T."/>
            <person name="Hammon N."/>
            <person name="Israni S."/>
            <person name="Dalin E."/>
            <person name="Tice H."/>
            <person name="Pitluck S."/>
            <person name="Chertkov O."/>
            <person name="Brettin T."/>
            <person name="Bruce D."/>
            <person name="Han C."/>
            <person name="Schmutz J."/>
            <person name="Larimer F."/>
            <person name="Land M."/>
            <person name="Hauser L."/>
            <person name="Kyrpides N."/>
            <person name="Mikhailova N."/>
            <person name="Shelobolina E."/>
            <person name="Aklujkar M."/>
            <person name="Lovley D."/>
            <person name="Richardson P."/>
        </authorList>
    </citation>
    <scope>NUCLEOTIDE SEQUENCE [LARGE SCALE GENOMIC DNA]</scope>
    <source>
        <strain evidence="7 8">Rf4</strain>
    </source>
</reference>
<name>A5G651_GEOUR</name>
<dbReference type="InterPro" id="IPR018060">
    <property type="entry name" value="HTH_AraC"/>
</dbReference>
<evidence type="ECO:0000313" key="7">
    <source>
        <dbReference type="EMBL" id="ABQ27269.1"/>
    </source>
</evidence>
<evidence type="ECO:0000313" key="8">
    <source>
        <dbReference type="Proteomes" id="UP000006695"/>
    </source>
</evidence>
<dbReference type="Pfam" id="PF00072">
    <property type="entry name" value="Response_reg"/>
    <property type="match status" value="1"/>
</dbReference>
<dbReference type="EMBL" id="CP000698">
    <property type="protein sequence ID" value="ABQ27269.1"/>
    <property type="molecule type" value="Genomic_DNA"/>
</dbReference>
<dbReference type="Pfam" id="PF12833">
    <property type="entry name" value="HTH_18"/>
    <property type="match status" value="1"/>
</dbReference>
<dbReference type="PROSITE" id="PS00041">
    <property type="entry name" value="HTH_ARAC_FAMILY_1"/>
    <property type="match status" value="1"/>
</dbReference>
<dbReference type="HOGENOM" id="CLU_000445_5_1_7"/>
<dbReference type="Gene3D" id="3.40.50.2300">
    <property type="match status" value="1"/>
</dbReference>
<dbReference type="InterPro" id="IPR020449">
    <property type="entry name" value="Tscrpt_reg_AraC-type_HTH"/>
</dbReference>
<dbReference type="GO" id="GO:0000160">
    <property type="term" value="P:phosphorelay signal transduction system"/>
    <property type="evidence" value="ECO:0007669"/>
    <property type="project" value="InterPro"/>
</dbReference>
<dbReference type="InterPro" id="IPR001789">
    <property type="entry name" value="Sig_transdc_resp-reg_receiver"/>
</dbReference>
<evidence type="ECO:0000259" key="5">
    <source>
        <dbReference type="PROSITE" id="PS01124"/>
    </source>
</evidence>
<dbReference type="PROSITE" id="PS50110">
    <property type="entry name" value="RESPONSE_REGULATORY"/>
    <property type="match status" value="1"/>
</dbReference>
<dbReference type="InterPro" id="IPR011006">
    <property type="entry name" value="CheY-like_superfamily"/>
</dbReference>
<gene>
    <name evidence="7" type="ordered locus">Gura_3104</name>
</gene>
<dbReference type="SMART" id="SM00342">
    <property type="entry name" value="HTH_ARAC"/>
    <property type="match status" value="1"/>
</dbReference>
<evidence type="ECO:0000256" key="3">
    <source>
        <dbReference type="ARBA" id="ARBA00023163"/>
    </source>
</evidence>
<feature type="domain" description="Response regulatory" evidence="6">
    <location>
        <begin position="8"/>
        <end position="122"/>
    </location>
</feature>
<dbReference type="SUPFAM" id="SSF52172">
    <property type="entry name" value="CheY-like"/>
    <property type="match status" value="1"/>
</dbReference>
<dbReference type="GO" id="GO:0043565">
    <property type="term" value="F:sequence-specific DNA binding"/>
    <property type="evidence" value="ECO:0007669"/>
    <property type="project" value="InterPro"/>
</dbReference>